<dbReference type="InterPro" id="IPR025303">
    <property type="entry name" value="PdaC"/>
</dbReference>
<gene>
    <name evidence="3" type="ORF">N180_18875</name>
</gene>
<dbReference type="EMBL" id="JNFF01000068">
    <property type="protein sequence ID" value="KEQ29626.1"/>
    <property type="molecule type" value="Genomic_DNA"/>
</dbReference>
<proteinExistence type="predicted"/>
<dbReference type="InterPro" id="IPR021729">
    <property type="entry name" value="DUF3298"/>
</dbReference>
<evidence type="ECO:0000259" key="1">
    <source>
        <dbReference type="Pfam" id="PF11738"/>
    </source>
</evidence>
<dbReference type="Gene3D" id="3.30.565.40">
    <property type="entry name" value="Fervidobacterium nodosum Rt17-B1 like"/>
    <property type="match status" value="1"/>
</dbReference>
<dbReference type="Pfam" id="PF11738">
    <property type="entry name" value="DUF3298"/>
    <property type="match status" value="1"/>
</dbReference>
<evidence type="ECO:0008006" key="5">
    <source>
        <dbReference type="Google" id="ProtNLM"/>
    </source>
</evidence>
<feature type="domain" description="Deacetylase PdaC" evidence="2">
    <location>
        <begin position="67"/>
        <end position="161"/>
    </location>
</feature>
<evidence type="ECO:0000313" key="4">
    <source>
        <dbReference type="Proteomes" id="UP000028007"/>
    </source>
</evidence>
<evidence type="ECO:0000259" key="2">
    <source>
        <dbReference type="Pfam" id="PF13739"/>
    </source>
</evidence>
<dbReference type="InterPro" id="IPR037126">
    <property type="entry name" value="PdaC/RsiV-like_sf"/>
</dbReference>
<dbReference type="Gene3D" id="3.90.640.20">
    <property type="entry name" value="Heat-shock cognate protein, ATPase"/>
    <property type="match status" value="1"/>
</dbReference>
<sequence length="275" mass="30574">MKTKSIAGLILLTGLYACTSNTPKGKNTADQSTETVSLTDTLKYKFDSVKVVSTSKLLGEGANQEPTTAKVIFPVFNTESVNQYVTNEVLSLSGKKLQFKTYNELTAGFIKEFDVFNTKDNNPNGNSWFEYIDLKVAANYPNYLSLKFTYSEYKGGAHPNTLFSYLNYNPQSGKVITLDSLVKTDSKTQLVAVAEKIFRKNEKLSTTASLSDGYFFDGGKFALAQTFTLTPDGLMFLYNPYEIKPYAAGVTELIIPYSQIKEFLKPASVLNNFIH</sequence>
<dbReference type="Pfam" id="PF13739">
    <property type="entry name" value="PdaC"/>
    <property type="match status" value="1"/>
</dbReference>
<protein>
    <recommendedName>
        <fullName evidence="5">DUF3298 domain-containing protein</fullName>
    </recommendedName>
</protein>
<reference evidence="3 4" key="1">
    <citation type="journal article" date="1992" name="Int. J. Syst. Bacteriol.">
        <title>Sphingobacterium antarcticus sp. nov. a Psychrotrophic Bacterium from the Soils of Schirmacher Oasis, Antarctica.</title>
        <authorList>
            <person name="Shivaji S."/>
            <person name="Ray M.K."/>
            <person name="Rao N.S."/>
            <person name="Saiserr L."/>
            <person name="Jagannadham M.V."/>
            <person name="Kumar G.S."/>
            <person name="Reddy G."/>
            <person name="Bhargava P.M."/>
        </authorList>
    </citation>
    <scope>NUCLEOTIDE SEQUENCE [LARGE SCALE GENOMIC DNA]</scope>
    <source>
        <strain evidence="3 4">4BY</strain>
    </source>
</reference>
<dbReference type="PROSITE" id="PS51257">
    <property type="entry name" value="PROKAR_LIPOPROTEIN"/>
    <property type="match status" value="1"/>
</dbReference>
<dbReference type="eggNOG" id="ENOG502Z967">
    <property type="taxonomic scope" value="Bacteria"/>
</dbReference>
<name>A0A081PG03_9SPHI</name>
<feature type="domain" description="DUF3298" evidence="1">
    <location>
        <begin position="181"/>
        <end position="258"/>
    </location>
</feature>
<dbReference type="AlphaFoldDB" id="A0A081PG03"/>
<evidence type="ECO:0000313" key="3">
    <source>
        <dbReference type="EMBL" id="KEQ29626.1"/>
    </source>
</evidence>
<dbReference type="Proteomes" id="UP000028007">
    <property type="component" value="Unassembled WGS sequence"/>
</dbReference>
<accession>A0A081PG03</accession>
<keyword evidence="4" id="KW-1185">Reference proteome</keyword>
<comment type="caution">
    <text evidence="3">The sequence shown here is derived from an EMBL/GenBank/DDBJ whole genome shotgun (WGS) entry which is preliminary data.</text>
</comment>
<dbReference type="RefSeq" id="WP_037441627.1">
    <property type="nucleotide sequence ID" value="NZ_JNFF01000068.1"/>
</dbReference>
<organism evidence="3 4">
    <name type="scientific">Pedobacter antarcticus 4BY</name>
    <dbReference type="NCBI Taxonomy" id="1358423"/>
    <lineage>
        <taxon>Bacteria</taxon>
        <taxon>Pseudomonadati</taxon>
        <taxon>Bacteroidota</taxon>
        <taxon>Sphingobacteriia</taxon>
        <taxon>Sphingobacteriales</taxon>
        <taxon>Sphingobacteriaceae</taxon>
        <taxon>Pedobacter</taxon>
    </lineage>
</organism>